<dbReference type="InterPro" id="IPR004360">
    <property type="entry name" value="Glyas_Fos-R_dOase_dom"/>
</dbReference>
<comment type="caution">
    <text evidence="2">The sequence shown here is derived from an EMBL/GenBank/DDBJ whole genome shotgun (WGS) entry which is preliminary data.</text>
</comment>
<protein>
    <submittedName>
        <fullName evidence="2">VOC family protein</fullName>
    </submittedName>
</protein>
<keyword evidence="3" id="KW-1185">Reference proteome</keyword>
<dbReference type="PROSITE" id="PS51819">
    <property type="entry name" value="VOC"/>
    <property type="match status" value="1"/>
</dbReference>
<gene>
    <name evidence="2" type="ORF">Q8791_13670</name>
</gene>
<sequence length="143" mass="15343">MRQQVHFVTLATPDLDAARRFYRDGLGWEPLMDVPGEIIFFQVAPGQVLGLFDAEKFDRDLGLPPGTSGLSGVTLSHNVDAPEEVGRAVAAMADAGATVLKSARHSEFGGIFHAHVQDPNGVVWEIAHNPGWSVDESGRVVLG</sequence>
<organism evidence="2 3">
    <name type="scientific">Nocardiopsis codii</name>
    <dbReference type="NCBI Taxonomy" id="3065942"/>
    <lineage>
        <taxon>Bacteria</taxon>
        <taxon>Bacillati</taxon>
        <taxon>Actinomycetota</taxon>
        <taxon>Actinomycetes</taxon>
        <taxon>Streptosporangiales</taxon>
        <taxon>Nocardiopsidaceae</taxon>
        <taxon>Nocardiopsis</taxon>
    </lineage>
</organism>
<dbReference type="InterPro" id="IPR029068">
    <property type="entry name" value="Glyas_Bleomycin-R_OHBP_Dase"/>
</dbReference>
<proteinExistence type="predicted"/>
<dbReference type="Pfam" id="PF00903">
    <property type="entry name" value="Glyoxalase"/>
    <property type="match status" value="1"/>
</dbReference>
<dbReference type="PANTHER" id="PTHR36503:SF1">
    <property type="entry name" value="BLR2520 PROTEIN"/>
    <property type="match status" value="1"/>
</dbReference>
<dbReference type="Gene3D" id="3.10.180.10">
    <property type="entry name" value="2,3-Dihydroxybiphenyl 1,2-Dioxygenase, domain 1"/>
    <property type="match status" value="1"/>
</dbReference>
<dbReference type="EMBL" id="JAUZMY010000011">
    <property type="protein sequence ID" value="MEE2038269.1"/>
    <property type="molecule type" value="Genomic_DNA"/>
</dbReference>
<dbReference type="RefSeq" id="WP_330092050.1">
    <property type="nucleotide sequence ID" value="NZ_JAUZMY010000011.1"/>
</dbReference>
<evidence type="ECO:0000313" key="2">
    <source>
        <dbReference type="EMBL" id="MEE2038269.1"/>
    </source>
</evidence>
<evidence type="ECO:0000259" key="1">
    <source>
        <dbReference type="PROSITE" id="PS51819"/>
    </source>
</evidence>
<feature type="domain" description="VOC" evidence="1">
    <location>
        <begin position="4"/>
        <end position="129"/>
    </location>
</feature>
<name>A0ABU7K7Q8_9ACTN</name>
<dbReference type="InterPro" id="IPR037523">
    <property type="entry name" value="VOC_core"/>
</dbReference>
<evidence type="ECO:0000313" key="3">
    <source>
        <dbReference type="Proteomes" id="UP001356095"/>
    </source>
</evidence>
<dbReference type="SUPFAM" id="SSF54593">
    <property type="entry name" value="Glyoxalase/Bleomycin resistance protein/Dihydroxybiphenyl dioxygenase"/>
    <property type="match status" value="1"/>
</dbReference>
<accession>A0ABU7K7Q8</accession>
<dbReference type="PANTHER" id="PTHR36503">
    <property type="entry name" value="BLR2520 PROTEIN"/>
    <property type="match status" value="1"/>
</dbReference>
<dbReference type="Proteomes" id="UP001356095">
    <property type="component" value="Unassembled WGS sequence"/>
</dbReference>
<reference evidence="2 3" key="1">
    <citation type="submission" date="2023-08" db="EMBL/GenBank/DDBJ databases">
        <authorList>
            <person name="Girao M."/>
            <person name="Carvalho M.F."/>
        </authorList>
    </citation>
    <scope>NUCLEOTIDE SEQUENCE [LARGE SCALE GENOMIC DNA]</scope>
    <source>
        <strain evidence="2 3">CT-R113</strain>
    </source>
</reference>